<dbReference type="InterPro" id="IPR004045">
    <property type="entry name" value="Glutathione_S-Trfase_N"/>
</dbReference>
<feature type="binding site" evidence="2">
    <location>
        <position position="90"/>
    </location>
    <ligand>
        <name>glutathione</name>
        <dbReference type="ChEBI" id="CHEBI:57925"/>
    </ligand>
</feature>
<evidence type="ECO:0000313" key="7">
    <source>
        <dbReference type="Proteomes" id="UP001295423"/>
    </source>
</evidence>
<dbReference type="GO" id="GO:0004364">
    <property type="term" value="F:glutathione transferase activity"/>
    <property type="evidence" value="ECO:0007669"/>
    <property type="project" value="InterPro"/>
</dbReference>
<dbReference type="InterPro" id="IPR036282">
    <property type="entry name" value="Glutathione-S-Trfase_C_sf"/>
</dbReference>
<protein>
    <recommendedName>
        <fullName evidence="5">GST C-terminal domain-containing protein</fullName>
    </recommendedName>
</protein>
<feature type="region of interest" description="Disordered" evidence="4">
    <location>
        <begin position="1"/>
        <end position="24"/>
    </location>
</feature>
<keyword evidence="7" id="KW-1185">Reference proteome</keyword>
<dbReference type="PANTHER" id="PTHR32419">
    <property type="entry name" value="GLUTATHIONYL-HYDROQUINONE REDUCTASE"/>
    <property type="match status" value="1"/>
</dbReference>
<dbReference type="Gene3D" id="3.40.30.10">
    <property type="entry name" value="Glutaredoxin"/>
    <property type="match status" value="1"/>
</dbReference>
<organism evidence="6 7">
    <name type="scientific">Cylindrotheca closterium</name>
    <dbReference type="NCBI Taxonomy" id="2856"/>
    <lineage>
        <taxon>Eukaryota</taxon>
        <taxon>Sar</taxon>
        <taxon>Stramenopiles</taxon>
        <taxon>Ochrophyta</taxon>
        <taxon>Bacillariophyta</taxon>
        <taxon>Bacillariophyceae</taxon>
        <taxon>Bacillariophycidae</taxon>
        <taxon>Bacillariales</taxon>
        <taxon>Bacillariaceae</taxon>
        <taxon>Cylindrotheca</taxon>
    </lineage>
</organism>
<dbReference type="Pfam" id="PF13409">
    <property type="entry name" value="GST_N_2"/>
    <property type="match status" value="1"/>
</dbReference>
<dbReference type="Pfam" id="PF13410">
    <property type="entry name" value="GST_C_2"/>
    <property type="match status" value="1"/>
</dbReference>
<feature type="binding site" evidence="2">
    <location>
        <begin position="157"/>
        <end position="158"/>
    </location>
    <ligand>
        <name>glutathione</name>
        <dbReference type="ChEBI" id="CHEBI:57925"/>
    </ligand>
</feature>
<evidence type="ECO:0000256" key="1">
    <source>
        <dbReference type="PIRSR" id="PIRSR015753-1"/>
    </source>
</evidence>
<evidence type="ECO:0000256" key="2">
    <source>
        <dbReference type="PIRSR" id="PIRSR015753-2"/>
    </source>
</evidence>
<dbReference type="PROSITE" id="PS50405">
    <property type="entry name" value="GST_CTER"/>
    <property type="match status" value="1"/>
</dbReference>
<evidence type="ECO:0000256" key="4">
    <source>
        <dbReference type="SAM" id="MobiDB-lite"/>
    </source>
</evidence>
<comment type="caution">
    <text evidence="6">The sequence shown here is derived from an EMBL/GenBank/DDBJ whole genome shotgun (WGS) entry which is preliminary data.</text>
</comment>
<evidence type="ECO:0000313" key="6">
    <source>
        <dbReference type="EMBL" id="CAJ1965909.1"/>
    </source>
</evidence>
<proteinExistence type="predicted"/>
<feature type="compositionally biased region" description="Basic and acidic residues" evidence="4">
    <location>
        <begin position="1"/>
        <end position="12"/>
    </location>
</feature>
<dbReference type="InterPro" id="IPR047047">
    <property type="entry name" value="GST_Omega-like_C"/>
</dbReference>
<dbReference type="SUPFAM" id="SSF47616">
    <property type="entry name" value="GST C-terminal domain-like"/>
    <property type="match status" value="1"/>
</dbReference>
<dbReference type="Proteomes" id="UP001295423">
    <property type="component" value="Unassembled WGS sequence"/>
</dbReference>
<dbReference type="CDD" id="cd03190">
    <property type="entry name" value="GST_C_Omega_like"/>
    <property type="match status" value="1"/>
</dbReference>
<dbReference type="InterPro" id="IPR036249">
    <property type="entry name" value="Thioredoxin-like_sf"/>
</dbReference>
<reference evidence="6" key="1">
    <citation type="submission" date="2023-08" db="EMBL/GenBank/DDBJ databases">
        <authorList>
            <person name="Audoor S."/>
            <person name="Bilcke G."/>
        </authorList>
    </citation>
    <scope>NUCLEOTIDE SEQUENCE</scope>
</reference>
<feature type="active site" description="Nucleophile" evidence="1">
    <location>
        <position position="47"/>
    </location>
</feature>
<dbReference type="PIRSF" id="PIRSF015753">
    <property type="entry name" value="GST"/>
    <property type="match status" value="1"/>
</dbReference>
<dbReference type="SUPFAM" id="SSF52833">
    <property type="entry name" value="Thioredoxin-like"/>
    <property type="match status" value="1"/>
</dbReference>
<dbReference type="PANTHER" id="PTHR32419:SF6">
    <property type="entry name" value="GLUTATHIONE S-TRANSFERASE OMEGA-LIKE 1-RELATED"/>
    <property type="match status" value="1"/>
</dbReference>
<evidence type="ECO:0000259" key="5">
    <source>
        <dbReference type="PROSITE" id="PS50405"/>
    </source>
</evidence>
<dbReference type="InterPro" id="IPR016639">
    <property type="entry name" value="GST_Omega/GSH"/>
</dbReference>
<gene>
    <name evidence="6" type="ORF">CYCCA115_LOCUS21496</name>
</gene>
<feature type="active site" description="Proton donor/acceptor" evidence="1">
    <location>
        <position position="206"/>
    </location>
</feature>
<feature type="site" description="Lowers pKa of active site Cys" evidence="3">
    <location>
        <position position="264"/>
    </location>
</feature>
<accession>A0AAD2G7X2</accession>
<name>A0AAD2G7X2_9STRA</name>
<sequence length="337" mass="38302">MSTAVDHTDKAGAFKRKQSKHRHFVSKDNAQYPPESGRYHLHIALACPWANGALSTVALKGLDGAISHSIVHPTWQKTRPDDDDDAHHGWVYKAPGDEPLKNSIGHGSFKCDDLLVPDKITGAKSIRELYNLAGDEEGPFTTPVLFDKKTNTIVNNESTEILKMLNSEFDEFATNPDLDMYPADIQDELQELNDSLIYPKVNNGVYRCGFAKSQEAYNDAVKELFESLDILEEKLSKQRYLGGKKFTWLDLRLFMTLVRFDPVYITYFKTNQKRIADYPNLLGFVRDCYSIPEVKKYLSIDHIKTHYFTSHPILNTYAIIPAYDGPDLEAPHGRENI</sequence>
<dbReference type="GO" id="GO:0005737">
    <property type="term" value="C:cytoplasm"/>
    <property type="evidence" value="ECO:0007669"/>
    <property type="project" value="TreeGrafter"/>
</dbReference>
<feature type="site" description="Lowers pKa of active site Cys" evidence="3">
    <location>
        <position position="307"/>
    </location>
</feature>
<feature type="domain" description="GST C-terminal" evidence="5">
    <location>
        <begin position="179"/>
        <end position="307"/>
    </location>
</feature>
<evidence type="ECO:0000256" key="3">
    <source>
        <dbReference type="PIRSR" id="PIRSR015753-3"/>
    </source>
</evidence>
<dbReference type="InterPro" id="IPR010987">
    <property type="entry name" value="Glutathione-S-Trfase_C-like"/>
</dbReference>
<feature type="compositionally biased region" description="Basic residues" evidence="4">
    <location>
        <begin position="13"/>
        <end position="24"/>
    </location>
</feature>
<dbReference type="Gene3D" id="1.20.1050.10">
    <property type="match status" value="1"/>
</dbReference>
<dbReference type="AlphaFoldDB" id="A0AAD2G7X2"/>
<dbReference type="EMBL" id="CAKOGP040002236">
    <property type="protein sequence ID" value="CAJ1965909.1"/>
    <property type="molecule type" value="Genomic_DNA"/>
</dbReference>